<dbReference type="RefSeq" id="WP_140927982.1">
    <property type="nucleotide sequence ID" value="NZ_VFSU01000023.1"/>
</dbReference>
<evidence type="ECO:0000256" key="2">
    <source>
        <dbReference type="ARBA" id="ARBA00023125"/>
    </source>
</evidence>
<dbReference type="InterPro" id="IPR009057">
    <property type="entry name" value="Homeodomain-like_sf"/>
</dbReference>
<keyword evidence="6" id="KW-1185">Reference proteome</keyword>
<dbReference type="Proteomes" id="UP000319897">
    <property type="component" value="Unassembled WGS sequence"/>
</dbReference>
<dbReference type="PROSITE" id="PS00041">
    <property type="entry name" value="HTH_ARAC_FAMILY_1"/>
    <property type="match status" value="1"/>
</dbReference>
<name>A0A501XM73_9SPHN</name>
<dbReference type="Pfam" id="PF12852">
    <property type="entry name" value="Cupin_6"/>
    <property type="match status" value="1"/>
</dbReference>
<dbReference type="GO" id="GO:0003700">
    <property type="term" value="F:DNA-binding transcription factor activity"/>
    <property type="evidence" value="ECO:0007669"/>
    <property type="project" value="InterPro"/>
</dbReference>
<dbReference type="EMBL" id="VFSU01000023">
    <property type="protein sequence ID" value="TPE61364.1"/>
    <property type="molecule type" value="Genomic_DNA"/>
</dbReference>
<sequence length="306" mass="33177">MDPLSDLIALLRPNTAISKPITGRGQWGVRYAARNSPGFTIILKGACWIEFEDAPPLKLEKGTFLLLPAIPAFTLSSHPGIACEWREPASRPIRHGEQEGEADFESIGGSFHIEAANAPLLLALLPRMIHVPPSEGRSARFGRIIDLIMEECSADEPGKDMLLQRMLEVLLVEALRGGGIAADTDRTGLLNGMRDPALARVLAAMHADVRTNWTVASLARIAGQSRSAFAARFNRMLGCGPIEYLARWRMALAKDALLRGTKTLDRIADEIGYESASAFSTAFRKRLGCPPGKFARIGGSPEPVQG</sequence>
<proteinExistence type="predicted"/>
<protein>
    <submittedName>
        <fullName evidence="5">AraC family transcriptional regulator</fullName>
    </submittedName>
</protein>
<dbReference type="AlphaFoldDB" id="A0A501XM73"/>
<feature type="domain" description="HTH araC/xylS-type" evidence="4">
    <location>
        <begin position="199"/>
        <end position="297"/>
    </location>
</feature>
<dbReference type="SMART" id="SM00342">
    <property type="entry name" value="HTH_ARAC"/>
    <property type="match status" value="1"/>
</dbReference>
<dbReference type="Pfam" id="PF12833">
    <property type="entry name" value="HTH_18"/>
    <property type="match status" value="1"/>
</dbReference>
<keyword evidence="2" id="KW-0238">DNA-binding</keyword>
<dbReference type="PANTHER" id="PTHR46796">
    <property type="entry name" value="HTH-TYPE TRANSCRIPTIONAL ACTIVATOR RHAS-RELATED"/>
    <property type="match status" value="1"/>
</dbReference>
<dbReference type="InterPro" id="IPR018060">
    <property type="entry name" value="HTH_AraC"/>
</dbReference>
<dbReference type="InterPro" id="IPR018062">
    <property type="entry name" value="HTH_AraC-typ_CS"/>
</dbReference>
<evidence type="ECO:0000313" key="5">
    <source>
        <dbReference type="EMBL" id="TPE61364.1"/>
    </source>
</evidence>
<gene>
    <name evidence="5" type="ORF">FJQ54_08440</name>
</gene>
<comment type="caution">
    <text evidence="5">The sequence shown here is derived from an EMBL/GenBank/DDBJ whole genome shotgun (WGS) entry which is preliminary data.</text>
</comment>
<dbReference type="Gene3D" id="1.10.10.60">
    <property type="entry name" value="Homeodomain-like"/>
    <property type="match status" value="1"/>
</dbReference>
<evidence type="ECO:0000313" key="6">
    <source>
        <dbReference type="Proteomes" id="UP000319897"/>
    </source>
</evidence>
<reference evidence="5 6" key="1">
    <citation type="submission" date="2019-06" db="EMBL/GenBank/DDBJ databases">
        <authorList>
            <person name="Lee I."/>
            <person name="Jang G.I."/>
            <person name="Hwang C.Y."/>
        </authorList>
    </citation>
    <scope>NUCLEOTIDE SEQUENCE [LARGE SCALE GENOMIC DNA]</scope>
    <source>
        <strain evidence="5 6">PAMC 28131</strain>
    </source>
</reference>
<dbReference type="PANTHER" id="PTHR46796:SF7">
    <property type="entry name" value="ARAC FAMILY TRANSCRIPTIONAL REGULATOR"/>
    <property type="match status" value="1"/>
</dbReference>
<dbReference type="InterPro" id="IPR032783">
    <property type="entry name" value="AraC_lig"/>
</dbReference>
<dbReference type="GO" id="GO:0043565">
    <property type="term" value="F:sequence-specific DNA binding"/>
    <property type="evidence" value="ECO:0007669"/>
    <property type="project" value="InterPro"/>
</dbReference>
<dbReference type="PROSITE" id="PS01124">
    <property type="entry name" value="HTH_ARAC_FAMILY_2"/>
    <property type="match status" value="1"/>
</dbReference>
<evidence type="ECO:0000256" key="1">
    <source>
        <dbReference type="ARBA" id="ARBA00023015"/>
    </source>
</evidence>
<keyword evidence="1" id="KW-0805">Transcription regulation</keyword>
<keyword evidence="3" id="KW-0804">Transcription</keyword>
<dbReference type="OrthoDB" id="9802263at2"/>
<evidence type="ECO:0000256" key="3">
    <source>
        <dbReference type="ARBA" id="ARBA00023163"/>
    </source>
</evidence>
<accession>A0A501XM73</accession>
<evidence type="ECO:0000259" key="4">
    <source>
        <dbReference type="PROSITE" id="PS01124"/>
    </source>
</evidence>
<organism evidence="5 6">
    <name type="scientific">Sandaracinobacter neustonicus</name>
    <dbReference type="NCBI Taxonomy" id="1715348"/>
    <lineage>
        <taxon>Bacteria</taxon>
        <taxon>Pseudomonadati</taxon>
        <taxon>Pseudomonadota</taxon>
        <taxon>Alphaproteobacteria</taxon>
        <taxon>Sphingomonadales</taxon>
        <taxon>Sphingosinicellaceae</taxon>
        <taxon>Sandaracinobacter</taxon>
    </lineage>
</organism>
<dbReference type="InterPro" id="IPR050204">
    <property type="entry name" value="AraC_XylS_family_regulators"/>
</dbReference>
<dbReference type="SUPFAM" id="SSF46689">
    <property type="entry name" value="Homeodomain-like"/>
    <property type="match status" value="2"/>
</dbReference>